<evidence type="ECO:0000313" key="18">
    <source>
        <dbReference type="EMBL" id="EGC28539.1"/>
    </source>
</evidence>
<dbReference type="FunFam" id="3.40.50.10810:FF:000005">
    <property type="entry name" value="Photoperiod-independent early flowering 1"/>
    <property type="match status" value="1"/>
</dbReference>
<dbReference type="FunCoup" id="F1A5J1">
    <property type="interactions" value="39"/>
</dbReference>
<feature type="region of interest" description="Disordered" evidence="13">
    <location>
        <begin position="494"/>
        <end position="568"/>
    </location>
</feature>
<feature type="domain" description="Helicase C-terminal" evidence="16">
    <location>
        <begin position="1199"/>
        <end position="1367"/>
    </location>
</feature>
<dbReference type="STRING" id="5786.F1A5J1"/>
<dbReference type="VEuPathDB" id="AmoebaDB:DICPUDRAFT_85378"/>
<feature type="compositionally biased region" description="Polar residues" evidence="13">
    <location>
        <begin position="18"/>
        <end position="48"/>
    </location>
</feature>
<dbReference type="GeneID" id="10510737"/>
<dbReference type="EMBL" id="GL871604">
    <property type="protein sequence ID" value="EGC28539.1"/>
    <property type="molecule type" value="Genomic_DNA"/>
</dbReference>
<feature type="compositionally biased region" description="Low complexity" evidence="13">
    <location>
        <begin position="499"/>
        <end position="512"/>
    </location>
</feature>
<dbReference type="InterPro" id="IPR038718">
    <property type="entry name" value="SNF2-like_sf"/>
</dbReference>
<dbReference type="SMART" id="SM00487">
    <property type="entry name" value="DEXDc"/>
    <property type="match status" value="1"/>
</dbReference>
<keyword evidence="19" id="KW-1185">Reference proteome</keyword>
<feature type="compositionally biased region" description="Low complexity" evidence="13">
    <location>
        <begin position="2024"/>
        <end position="2038"/>
    </location>
</feature>
<feature type="region of interest" description="Disordered" evidence="13">
    <location>
        <begin position="580"/>
        <end position="605"/>
    </location>
</feature>
<comment type="similarity">
    <text evidence="4">Belongs to the SNF2/RAD54 helicase family. ISWI subfamily.</text>
</comment>
<evidence type="ECO:0000256" key="7">
    <source>
        <dbReference type="ARBA" id="ARBA00022806"/>
    </source>
</evidence>
<feature type="compositionally biased region" description="Polar residues" evidence="13">
    <location>
        <begin position="1836"/>
        <end position="1845"/>
    </location>
</feature>
<evidence type="ECO:0000256" key="13">
    <source>
        <dbReference type="SAM" id="MobiDB-lite"/>
    </source>
</evidence>
<keyword evidence="8" id="KW-0067">ATP-binding</keyword>
<dbReference type="OMA" id="KHTHIVP"/>
<dbReference type="KEGG" id="dpp:DICPUDRAFT_85378"/>
<feature type="compositionally biased region" description="Polar residues" evidence="13">
    <location>
        <begin position="284"/>
        <end position="296"/>
    </location>
</feature>
<evidence type="ECO:0000259" key="14">
    <source>
        <dbReference type="PROSITE" id="PS50090"/>
    </source>
</evidence>
<evidence type="ECO:0000259" key="15">
    <source>
        <dbReference type="PROSITE" id="PS51192"/>
    </source>
</evidence>
<feature type="compositionally biased region" description="Basic and acidic residues" evidence="13">
    <location>
        <begin position="1783"/>
        <end position="1800"/>
    </location>
</feature>
<evidence type="ECO:0000256" key="12">
    <source>
        <dbReference type="SAM" id="Coils"/>
    </source>
</evidence>
<dbReference type="InterPro" id="IPR027417">
    <property type="entry name" value="P-loop_NTPase"/>
</dbReference>
<dbReference type="InterPro" id="IPR000330">
    <property type="entry name" value="SNF2_N"/>
</dbReference>
<feature type="compositionally biased region" description="Low complexity" evidence="13">
    <location>
        <begin position="1508"/>
        <end position="1569"/>
    </location>
</feature>
<dbReference type="SMART" id="SM00717">
    <property type="entry name" value="SANT"/>
    <property type="match status" value="1"/>
</dbReference>
<proteinExistence type="inferred from homology"/>
<dbReference type="GO" id="GO:0004386">
    <property type="term" value="F:helicase activity"/>
    <property type="evidence" value="ECO:0007669"/>
    <property type="project" value="UniProtKB-KW"/>
</dbReference>
<dbReference type="InterPro" id="IPR014012">
    <property type="entry name" value="HSA_dom"/>
</dbReference>
<dbReference type="eggNOG" id="KOG0391">
    <property type="taxonomic scope" value="Eukaryota"/>
</dbReference>
<keyword evidence="7" id="KW-0347">Helicase</keyword>
<dbReference type="Pfam" id="PF00176">
    <property type="entry name" value="SNF2-rel_dom"/>
    <property type="match status" value="1"/>
</dbReference>
<dbReference type="InterPro" id="IPR014001">
    <property type="entry name" value="Helicase_ATP-bd"/>
</dbReference>
<dbReference type="SUPFAM" id="SSF52540">
    <property type="entry name" value="P-loop containing nucleoside triphosphate hydrolases"/>
    <property type="match status" value="2"/>
</dbReference>
<feature type="non-terminal residue" evidence="18">
    <location>
        <position position="2294"/>
    </location>
</feature>
<evidence type="ECO:0000259" key="16">
    <source>
        <dbReference type="PROSITE" id="PS51194"/>
    </source>
</evidence>
<dbReference type="GO" id="GO:0005524">
    <property type="term" value="F:ATP binding"/>
    <property type="evidence" value="ECO:0007669"/>
    <property type="project" value="UniProtKB-KW"/>
</dbReference>
<evidence type="ECO:0000259" key="17">
    <source>
        <dbReference type="PROSITE" id="PS51204"/>
    </source>
</evidence>
<dbReference type="RefSeq" id="XP_003294935.1">
    <property type="nucleotide sequence ID" value="XM_003294887.1"/>
</dbReference>
<dbReference type="InterPro" id="IPR001650">
    <property type="entry name" value="Helicase_C-like"/>
</dbReference>
<feature type="coiled-coil region" evidence="12">
    <location>
        <begin position="420"/>
        <end position="447"/>
    </location>
</feature>
<comment type="similarity">
    <text evidence="3">Belongs to the SNF2/RAD54 helicase family. SWR1 subfamily.</text>
</comment>
<feature type="compositionally biased region" description="Low complexity" evidence="13">
    <location>
        <begin position="169"/>
        <end position="182"/>
    </location>
</feature>
<evidence type="ECO:0000256" key="5">
    <source>
        <dbReference type="ARBA" id="ARBA00022741"/>
    </source>
</evidence>
<dbReference type="Gene3D" id="3.40.50.300">
    <property type="entry name" value="P-loop containing nucleotide triphosphate hydrolases"/>
    <property type="match status" value="1"/>
</dbReference>
<dbReference type="CDD" id="cd00167">
    <property type="entry name" value="SANT"/>
    <property type="match status" value="1"/>
</dbReference>
<feature type="compositionally biased region" description="Low complexity" evidence="13">
    <location>
        <begin position="211"/>
        <end position="236"/>
    </location>
</feature>
<dbReference type="FunFam" id="3.40.50.300:FF:002272">
    <property type="entry name" value="protein PHOTOPERIOD-INDEPENDENT EARLY FLOWERING 1 isoform X1"/>
    <property type="match status" value="1"/>
</dbReference>
<evidence type="ECO:0000256" key="9">
    <source>
        <dbReference type="ARBA" id="ARBA00022853"/>
    </source>
</evidence>
<keyword evidence="5" id="KW-0547">Nucleotide-binding</keyword>
<feature type="region of interest" description="Disordered" evidence="13">
    <location>
        <begin position="1478"/>
        <end position="1569"/>
    </location>
</feature>
<dbReference type="InterPro" id="IPR001005">
    <property type="entry name" value="SANT/Myb"/>
</dbReference>
<evidence type="ECO:0000256" key="11">
    <source>
        <dbReference type="ARBA" id="ARBA00023242"/>
    </source>
</evidence>
<dbReference type="PANTHER" id="PTHR45685:SF1">
    <property type="entry name" value="HELICASE SRCAP"/>
    <property type="match status" value="1"/>
</dbReference>
<feature type="domain" description="Myb-like" evidence="14">
    <location>
        <begin position="1965"/>
        <end position="2018"/>
    </location>
</feature>
<comment type="similarity">
    <text evidence="2">Belongs to the EAF1 family.</text>
</comment>
<dbReference type="GO" id="GO:0006338">
    <property type="term" value="P:chromatin remodeling"/>
    <property type="evidence" value="ECO:0000318"/>
    <property type="project" value="GO_Central"/>
</dbReference>
<feature type="compositionally biased region" description="Low complexity" evidence="13">
    <location>
        <begin position="64"/>
        <end position="76"/>
    </location>
</feature>
<keyword evidence="11" id="KW-0539">Nucleus</keyword>
<dbReference type="InterPro" id="IPR049730">
    <property type="entry name" value="SNF2/RAD54-like_C"/>
</dbReference>
<dbReference type="Pfam" id="PF00271">
    <property type="entry name" value="Helicase_C"/>
    <property type="match status" value="1"/>
</dbReference>
<dbReference type="InParanoid" id="F1A5J1"/>
<dbReference type="CDD" id="cd18793">
    <property type="entry name" value="SF2_C_SNF"/>
    <property type="match status" value="1"/>
</dbReference>
<dbReference type="Gene3D" id="3.40.50.10810">
    <property type="entry name" value="Tandem AAA-ATPase domain"/>
    <property type="match status" value="1"/>
</dbReference>
<feature type="compositionally biased region" description="Acidic residues" evidence="13">
    <location>
        <begin position="544"/>
        <end position="560"/>
    </location>
</feature>
<protein>
    <recommendedName>
        <fullName evidence="20">Myb domain-containing protein</fullName>
    </recommendedName>
</protein>
<feature type="compositionally biased region" description="Basic and acidic residues" evidence="13">
    <location>
        <begin position="237"/>
        <end position="256"/>
    </location>
</feature>
<feature type="region of interest" description="Disordered" evidence="13">
    <location>
        <begin position="2021"/>
        <end position="2041"/>
    </location>
</feature>
<evidence type="ECO:0000256" key="8">
    <source>
        <dbReference type="ARBA" id="ARBA00022840"/>
    </source>
</evidence>
<feature type="region of interest" description="Disordered" evidence="13">
    <location>
        <begin position="2230"/>
        <end position="2294"/>
    </location>
</feature>
<dbReference type="PROSITE" id="PS50090">
    <property type="entry name" value="MYB_LIKE"/>
    <property type="match status" value="1"/>
</dbReference>
<keyword evidence="12" id="KW-0175">Coiled coil</keyword>
<name>F1A5J1_DICPU</name>
<organism evidence="18 19">
    <name type="scientific">Dictyostelium purpureum</name>
    <name type="common">Slime mold</name>
    <dbReference type="NCBI Taxonomy" id="5786"/>
    <lineage>
        <taxon>Eukaryota</taxon>
        <taxon>Amoebozoa</taxon>
        <taxon>Evosea</taxon>
        <taxon>Eumycetozoa</taxon>
        <taxon>Dictyostelia</taxon>
        <taxon>Dictyosteliales</taxon>
        <taxon>Dictyosteliaceae</taxon>
        <taxon>Dictyostelium</taxon>
    </lineage>
</organism>
<feature type="region of interest" description="Disordered" evidence="13">
    <location>
        <begin position="1896"/>
        <end position="1942"/>
    </location>
</feature>
<dbReference type="SMART" id="SM00490">
    <property type="entry name" value="HELICc"/>
    <property type="match status" value="1"/>
</dbReference>
<dbReference type="CDD" id="cd18003">
    <property type="entry name" value="DEXQc_SRCAP"/>
    <property type="match status" value="1"/>
</dbReference>
<dbReference type="InterPro" id="IPR009057">
    <property type="entry name" value="Homeodomain-like_sf"/>
</dbReference>
<feature type="compositionally biased region" description="Polar residues" evidence="13">
    <location>
        <begin position="1906"/>
        <end position="1917"/>
    </location>
</feature>
<dbReference type="SUPFAM" id="SSF46689">
    <property type="entry name" value="Homeodomain-like"/>
    <property type="match status" value="1"/>
</dbReference>
<dbReference type="PANTHER" id="PTHR45685">
    <property type="entry name" value="HELICASE SRCAP-RELATED"/>
    <property type="match status" value="1"/>
</dbReference>
<dbReference type="PROSITE" id="PS51194">
    <property type="entry name" value="HELICASE_CTER"/>
    <property type="match status" value="1"/>
</dbReference>
<dbReference type="GO" id="GO:0042393">
    <property type="term" value="F:histone binding"/>
    <property type="evidence" value="ECO:0000318"/>
    <property type="project" value="GO_Central"/>
</dbReference>
<dbReference type="Proteomes" id="UP000001064">
    <property type="component" value="Unassembled WGS sequence"/>
</dbReference>
<gene>
    <name evidence="18" type="ORF">DICPUDRAFT_85378</name>
</gene>
<feature type="region of interest" description="Disordered" evidence="13">
    <location>
        <begin position="169"/>
        <end position="298"/>
    </location>
</feature>
<dbReference type="Gene3D" id="1.10.10.60">
    <property type="entry name" value="Homeodomain-like"/>
    <property type="match status" value="1"/>
</dbReference>
<reference evidence="19" key="1">
    <citation type="journal article" date="2011" name="Genome Biol.">
        <title>Comparative genomics of the social amoebae Dictyostelium discoideum and Dictyostelium purpureum.</title>
        <authorList>
            <consortium name="US DOE Joint Genome Institute (JGI-PGF)"/>
            <person name="Sucgang R."/>
            <person name="Kuo A."/>
            <person name="Tian X."/>
            <person name="Salerno W."/>
            <person name="Parikh A."/>
            <person name="Feasley C.L."/>
            <person name="Dalin E."/>
            <person name="Tu H."/>
            <person name="Huang E."/>
            <person name="Barry K."/>
            <person name="Lindquist E."/>
            <person name="Shapiro H."/>
            <person name="Bruce D."/>
            <person name="Schmutz J."/>
            <person name="Salamov A."/>
            <person name="Fey P."/>
            <person name="Gaudet P."/>
            <person name="Anjard C."/>
            <person name="Babu M.M."/>
            <person name="Basu S."/>
            <person name="Bushmanova Y."/>
            <person name="van der Wel H."/>
            <person name="Katoh-Kurasawa M."/>
            <person name="Dinh C."/>
            <person name="Coutinho P.M."/>
            <person name="Saito T."/>
            <person name="Elias M."/>
            <person name="Schaap P."/>
            <person name="Kay R.R."/>
            <person name="Henrissat B."/>
            <person name="Eichinger L."/>
            <person name="Rivero F."/>
            <person name="Putnam N.H."/>
            <person name="West C.M."/>
            <person name="Loomis W.F."/>
            <person name="Chisholm R.L."/>
            <person name="Shaulsky G."/>
            <person name="Strassmann J.E."/>
            <person name="Queller D.C."/>
            <person name="Kuspa A."/>
            <person name="Grigoriev I.V."/>
        </authorList>
    </citation>
    <scope>NUCLEOTIDE SEQUENCE [LARGE SCALE GENOMIC DNA]</scope>
    <source>
        <strain evidence="19">QSDP1</strain>
    </source>
</reference>
<dbReference type="PROSITE" id="PS51192">
    <property type="entry name" value="HELICASE_ATP_BIND_1"/>
    <property type="match status" value="1"/>
</dbReference>
<dbReference type="GO" id="GO:0035267">
    <property type="term" value="C:NuA4 histone acetyltransferase complex"/>
    <property type="evidence" value="ECO:0007669"/>
    <property type="project" value="UniProtKB-ARBA"/>
</dbReference>
<dbReference type="GO" id="GO:0000812">
    <property type="term" value="C:Swr1 complex"/>
    <property type="evidence" value="ECO:0000318"/>
    <property type="project" value="GO_Central"/>
</dbReference>
<keyword evidence="6" id="KW-0378">Hydrolase</keyword>
<evidence type="ECO:0000256" key="10">
    <source>
        <dbReference type="ARBA" id="ARBA00023125"/>
    </source>
</evidence>
<keyword evidence="10" id="KW-0238">DNA-binding</keyword>
<keyword evidence="9" id="KW-0156">Chromatin regulator</keyword>
<feature type="region of interest" description="Disordered" evidence="13">
    <location>
        <begin position="2123"/>
        <end position="2171"/>
    </location>
</feature>
<feature type="compositionally biased region" description="Low complexity" evidence="13">
    <location>
        <begin position="1806"/>
        <end position="1818"/>
    </location>
</feature>
<evidence type="ECO:0008006" key="20">
    <source>
        <dbReference type="Google" id="ProtNLM"/>
    </source>
</evidence>
<feature type="domain" description="HSA" evidence="17">
    <location>
        <begin position="367"/>
        <end position="439"/>
    </location>
</feature>
<dbReference type="Pfam" id="PF07529">
    <property type="entry name" value="HSA"/>
    <property type="match status" value="1"/>
</dbReference>
<dbReference type="SMART" id="SM00573">
    <property type="entry name" value="HSA"/>
    <property type="match status" value="1"/>
</dbReference>
<evidence type="ECO:0000256" key="3">
    <source>
        <dbReference type="ARBA" id="ARBA00009220"/>
    </source>
</evidence>
<feature type="region of interest" description="Disordered" evidence="13">
    <location>
        <begin position="1783"/>
        <end position="1850"/>
    </location>
</feature>
<feature type="domain" description="Helicase ATP-binding" evidence="15">
    <location>
        <begin position="665"/>
        <end position="830"/>
    </location>
</feature>
<dbReference type="InterPro" id="IPR050520">
    <property type="entry name" value="INO80/SWR1_helicase"/>
</dbReference>
<comment type="subcellular location">
    <subcellularLocation>
        <location evidence="1">Nucleus</location>
    </subcellularLocation>
</comment>
<dbReference type="GO" id="GO:0016887">
    <property type="term" value="F:ATP hydrolysis activity"/>
    <property type="evidence" value="ECO:0000318"/>
    <property type="project" value="GO_Central"/>
</dbReference>
<dbReference type="GO" id="GO:0003677">
    <property type="term" value="F:DNA binding"/>
    <property type="evidence" value="ECO:0007669"/>
    <property type="project" value="UniProtKB-KW"/>
</dbReference>
<dbReference type="OrthoDB" id="19543at2759"/>
<feature type="region of interest" description="Disordered" evidence="13">
    <location>
        <begin position="1"/>
        <end position="76"/>
    </location>
</feature>
<evidence type="ECO:0000256" key="4">
    <source>
        <dbReference type="ARBA" id="ARBA00009687"/>
    </source>
</evidence>
<evidence type="ECO:0000256" key="1">
    <source>
        <dbReference type="ARBA" id="ARBA00004123"/>
    </source>
</evidence>
<accession>F1A5J1</accession>
<sequence>MVSKKQKKDQKSSIVISNDDTPMSPNADNPNSPYHENGNDSDSTNTPNSKKRQRSNSGSRNKATSINSPSISSSKINISSSTIDKNSIESSLEKNKKEFLEISDKRNSLIRELAILEDKDLSFLDIDQNKIESIVGKMEEFYNSNGYQVYSKDFINNLSQLPILDVNNNNNNMNSNSNNMNNTPIKPTVPSERPKSERLKRASLLAESKKTTTTTTTTTTATTASQPTDKTSITDTDTSKDTNDKENKDNKVKENNNTDNNNNNDEEKLTSQGPQKKLRRDASALNTNPTTNQQEIKNNEPLQPQQLQLLAQLHPEDFKPLPPPPPSALIQIPPLSTDIIEKAKEDAKIMRRIHELQKKGVWGHKQLQKLPEPPRPKVQWDHLLEEMQVVSEDFIRNRRLKIRVRKALGKDVIRHHSLIQTQEQREIREEENRKKKLASNISKEIKKFWSQIKKLIQYKDKMYLESVKKVERDRQLEFIVGKTEKYSSLLAENLRGPESNESSASTSTSKASQHLQHLTPKDLMEEEGGEDDYQHSSSDSSCDLSDEFVSEEEEQLESEEYLERLKRESDMPLDELLKRFDDEDSEGEDIQQPPQQEEELNEMKEEQMEEEIKDSKDAISIASKKAISSQPTGFTFNTTQVKTKVPFLIKYPLREYQHIGLDWLVSLYEKNLNGILADEMGLGKTIMTISLIAYLAVSKGIWGPHLIVVPSSVLFNWEAEFKKWAPGLKIFTYHGSSKDRKASRKGWSKSNAFHVCITSYSMVLSDHLIFRRKKWVYMILDEAHVIKNFKTQKWQNMLHFNTERRLLLTGTPLQNSLMELWSLMHFLMPDIFQSHREFQDWFSNPVTGMVEGNEEVNEDIINRLHAVLRPFLLRRLKKDVEKQLPAKHTHIVPCSMSRRQKFLYEEFINLNSTQTTLSSGSFFSIINILMQLRKVCNHPDLFKVRPIISPWDTDTVSFEVSSMVVNILDDLPIRNLNLNLLNLDLINYETALSQNDADTILELLPRESALLELFNQLARSLPNISLQYSQPNAQQMLTSCLDIYQNQRNEFQIKRYQETLDRMRYQKTKYLNRPIYGRDLVDSLKIIDPIRDLYSIASKPSKFLEYSDCVLSMIKTPSQRQQMMESIINNYTFLIPKTRSEPITLVQYGASPSKLMEEHRNEITLLHGLQHAFDSFYPSYQRMKFYFPDKRLVQYDCGKLQEMAILLRKLKNGGHRALIFTQMTRMLDIFEEFLNIHGYTYLRLDGSTKIEKRQALTERFNTDPKIFLFILSTRSGGLGLNLTGADTVIFYDTDWNPSMDAQAQDRCHRIGQTREVNIYRLITMHSIEENILKKSNQKRQLDNMVIKAGEFTTEFFKNLKIKNENVKDTINEKDWEKAVEQVEDETDVLATKNALKEAANEYQEFVQDEKSSSSTPIIASDDIELAEAAEIEDNTQDLVEDYLNPIQKFALKFIESIPSYTLESQGTVSKVKKDQLPTTINKNEDDEVQINNNISPRNFNNDDDEDNNSSGNGFSNIINTNTNTNTSAANNNSSDNKNSDNNGSDDSDSKNNTNNQNDLNDSLLGSLTSQQENNNNQHEKMDIDTISSLQSTVIDSPKEKANTGEPFFQKFDSVDINELELTSQQQLSFHAFNEQQKKYEQLKQLGQQEQPLLFFEISGINNQEFKSSLINLFGDFFQRIPDPDVDQWILPPLQEELPKHLFEQVLKDQDEYYHQHYLYLYPPTPPLISFEAFAKPSLSKLKKGKIIKQLAQQFIYSKQNTKEKERERRQLIKMKKEKDKIEKARLEEERKAKEKRDQKLLNKNKTPTSSSTPIISSSSHKDKKSKKDSSSSSISANGGSLSPSNKKNRLVPDDIIVTGGVAHSASDRSDAELEDFADSLEESLTIKQGGITSSVNKKNRDYEMQDVSSQDESSGSISKRVKKKDIKRQNPLSSSKQDIELPNSSTLSASSILTSDLILNTMGPPWSQQEDNLINENVSKYGENWDLIYFITQNSNYSRINRINRSKQQIIDRYKSHLVKQANPEEPNNSNNNISSSPTVDNSPFSFTLMDNIKMAITQSRLPGIRGTAIQVLTEVEVHPSHAPLQISTKVTAITPSELALIATNKFNREKKLYQQQQQARMLQLQQQAQQPPQSQPQVQPPQSQLPPQQIQQPQVQQQVQPTQLQQPQAQPTQQQIPQVIQQQIQLQQMQQPQIPQVIQQQMQQPIPQVLQQQMQQPIQQSIPQAIQQQFSQQPQQSIPQAIQQQMQQYPQQPIPTLLQQQFPQQQQFPPQILQQQPQKPFAQQPQQNTQQAQ</sequence>
<evidence type="ECO:0000256" key="2">
    <source>
        <dbReference type="ARBA" id="ARBA00008913"/>
    </source>
</evidence>
<evidence type="ECO:0000256" key="6">
    <source>
        <dbReference type="ARBA" id="ARBA00022801"/>
    </source>
</evidence>
<dbReference type="PROSITE" id="PS51204">
    <property type="entry name" value="HSA"/>
    <property type="match status" value="1"/>
</dbReference>
<evidence type="ECO:0000313" key="19">
    <source>
        <dbReference type="Proteomes" id="UP000001064"/>
    </source>
</evidence>